<dbReference type="PANTHER" id="PTHR47117">
    <property type="entry name" value="STAR-RELATED LIPID TRANSFER PROTEIN 9"/>
    <property type="match status" value="1"/>
</dbReference>
<keyword evidence="1" id="KW-0547">Nucleotide-binding</keyword>
<evidence type="ECO:0000256" key="3">
    <source>
        <dbReference type="ARBA" id="ARBA00023175"/>
    </source>
</evidence>
<keyword evidence="3" id="KW-0505">Motor protein</keyword>
<feature type="region of interest" description="Disordered" evidence="4">
    <location>
        <begin position="174"/>
        <end position="251"/>
    </location>
</feature>
<evidence type="ECO:0000256" key="1">
    <source>
        <dbReference type="ARBA" id="ARBA00022741"/>
    </source>
</evidence>
<evidence type="ECO:0000256" key="4">
    <source>
        <dbReference type="SAM" id="MobiDB-lite"/>
    </source>
</evidence>
<protein>
    <recommendedName>
        <fullName evidence="5">PX domain-containing protein</fullName>
    </recommendedName>
</protein>
<name>A0A4P9W3A8_9FUNG</name>
<sequence>MRLEDQTLPFFLSLSANRTSHTGIVMYFLREGTTLIGARSAPATQDLILDDRPTIAPEQAVVTFAPDQSVTLRPASSAACVRVNGVGVMPQRPARLRHGDRVEFGPEEEAQVFRFNQRGGGRGDADSSLPSPPLSPTATGMAPPTPPTAGELLRRVGELERALAMAAAEREAAVEETRRLRRESFEAPPRPPPIARAAEPPKSLPVDAVDAPPPSVEAMPQVEEAPLPTSNLPISNPPRPPTPPAPPTTPKLEITIPTASLVTPRGLSKAHHVYILHVRHGTREWTVRRRFNEFYNLNTQVSFPNPGSHHCLAISLPPDNSPHPSPPPS</sequence>
<accession>A0A4P9W3A8</accession>
<dbReference type="Proteomes" id="UP000269721">
    <property type="component" value="Unassembled WGS sequence"/>
</dbReference>
<dbReference type="Gene3D" id="2.60.200.20">
    <property type="match status" value="1"/>
</dbReference>
<organism evidence="6 7">
    <name type="scientific">Blyttiomyces helicus</name>
    <dbReference type="NCBI Taxonomy" id="388810"/>
    <lineage>
        <taxon>Eukaryota</taxon>
        <taxon>Fungi</taxon>
        <taxon>Fungi incertae sedis</taxon>
        <taxon>Chytridiomycota</taxon>
        <taxon>Chytridiomycota incertae sedis</taxon>
        <taxon>Chytridiomycetes</taxon>
        <taxon>Chytridiomycetes incertae sedis</taxon>
        <taxon>Blyttiomyces</taxon>
    </lineage>
</organism>
<dbReference type="PROSITE" id="PS50195">
    <property type="entry name" value="PX"/>
    <property type="match status" value="1"/>
</dbReference>
<feature type="compositionally biased region" description="Low complexity" evidence="4">
    <location>
        <begin position="195"/>
        <end position="210"/>
    </location>
</feature>
<evidence type="ECO:0000259" key="5">
    <source>
        <dbReference type="PROSITE" id="PS50195"/>
    </source>
</evidence>
<dbReference type="SUPFAM" id="SSF64268">
    <property type="entry name" value="PX domain"/>
    <property type="match status" value="1"/>
</dbReference>
<feature type="compositionally biased region" description="Basic and acidic residues" evidence="4">
    <location>
        <begin position="174"/>
        <end position="185"/>
    </location>
</feature>
<dbReference type="GO" id="GO:0005524">
    <property type="term" value="F:ATP binding"/>
    <property type="evidence" value="ECO:0007669"/>
    <property type="project" value="UniProtKB-KW"/>
</dbReference>
<feature type="compositionally biased region" description="Pro residues" evidence="4">
    <location>
        <begin position="235"/>
        <end position="249"/>
    </location>
</feature>
<keyword evidence="2" id="KW-0067">ATP-binding</keyword>
<dbReference type="PANTHER" id="PTHR47117:SF6">
    <property type="entry name" value="KINESIN-LIKE PROTEIN KIF16B"/>
    <property type="match status" value="1"/>
</dbReference>
<dbReference type="GO" id="GO:0035091">
    <property type="term" value="F:phosphatidylinositol binding"/>
    <property type="evidence" value="ECO:0007669"/>
    <property type="project" value="InterPro"/>
</dbReference>
<feature type="region of interest" description="Disordered" evidence="4">
    <location>
        <begin position="117"/>
        <end position="150"/>
    </location>
</feature>
<evidence type="ECO:0000313" key="7">
    <source>
        <dbReference type="Proteomes" id="UP000269721"/>
    </source>
</evidence>
<gene>
    <name evidence="6" type="ORF">BDK51DRAFT_52565</name>
</gene>
<evidence type="ECO:0000313" key="6">
    <source>
        <dbReference type="EMBL" id="RKO85723.1"/>
    </source>
</evidence>
<dbReference type="Pfam" id="PF00498">
    <property type="entry name" value="FHA"/>
    <property type="match status" value="1"/>
</dbReference>
<proteinExistence type="predicted"/>
<feature type="domain" description="PX" evidence="5">
    <location>
        <begin position="252"/>
        <end position="329"/>
    </location>
</feature>
<dbReference type="InterPro" id="IPR036871">
    <property type="entry name" value="PX_dom_sf"/>
</dbReference>
<dbReference type="OrthoDB" id="3176171at2759"/>
<dbReference type="Gene3D" id="3.30.1520.10">
    <property type="entry name" value="Phox-like domain"/>
    <property type="match status" value="1"/>
</dbReference>
<dbReference type="AlphaFoldDB" id="A0A4P9W3A8"/>
<evidence type="ECO:0000256" key="2">
    <source>
        <dbReference type="ARBA" id="ARBA00022840"/>
    </source>
</evidence>
<dbReference type="SUPFAM" id="SSF49879">
    <property type="entry name" value="SMAD/FHA domain"/>
    <property type="match status" value="1"/>
</dbReference>
<dbReference type="EMBL" id="KZ998809">
    <property type="protein sequence ID" value="RKO85723.1"/>
    <property type="molecule type" value="Genomic_DNA"/>
</dbReference>
<dbReference type="InterPro" id="IPR008984">
    <property type="entry name" value="SMAD_FHA_dom_sf"/>
</dbReference>
<dbReference type="InterPro" id="IPR000253">
    <property type="entry name" value="FHA_dom"/>
</dbReference>
<reference evidence="7" key="1">
    <citation type="journal article" date="2018" name="Nat. Microbiol.">
        <title>Leveraging single-cell genomics to expand the fungal tree of life.</title>
        <authorList>
            <person name="Ahrendt S.R."/>
            <person name="Quandt C.A."/>
            <person name="Ciobanu D."/>
            <person name="Clum A."/>
            <person name="Salamov A."/>
            <person name="Andreopoulos B."/>
            <person name="Cheng J.F."/>
            <person name="Woyke T."/>
            <person name="Pelin A."/>
            <person name="Henrissat B."/>
            <person name="Reynolds N.K."/>
            <person name="Benny G.L."/>
            <person name="Smith M.E."/>
            <person name="James T.Y."/>
            <person name="Grigoriev I.V."/>
        </authorList>
    </citation>
    <scope>NUCLEOTIDE SEQUENCE [LARGE SCALE GENOMIC DNA]</scope>
</reference>
<dbReference type="InterPro" id="IPR001683">
    <property type="entry name" value="PX_dom"/>
</dbReference>
<keyword evidence="7" id="KW-1185">Reference proteome</keyword>